<feature type="transmembrane region" description="Helical" evidence="2">
    <location>
        <begin position="397"/>
        <end position="414"/>
    </location>
</feature>
<keyword evidence="2" id="KW-1133">Transmembrane helix</keyword>
<keyword evidence="2" id="KW-0472">Membrane</keyword>
<accession>A0ABS4SYM2</accession>
<feature type="compositionally biased region" description="Basic and acidic residues" evidence="1">
    <location>
        <begin position="77"/>
        <end position="86"/>
    </location>
</feature>
<protein>
    <submittedName>
        <fullName evidence="3">Uncharacterized protein</fullName>
    </submittedName>
</protein>
<evidence type="ECO:0000313" key="4">
    <source>
        <dbReference type="Proteomes" id="UP001519331"/>
    </source>
</evidence>
<name>A0ABS4SYM2_9MICC</name>
<proteinExistence type="predicted"/>
<keyword evidence="4" id="KW-1185">Reference proteome</keyword>
<feature type="compositionally biased region" description="Acidic residues" evidence="1">
    <location>
        <begin position="54"/>
        <end position="63"/>
    </location>
</feature>
<feature type="transmembrane region" description="Helical" evidence="2">
    <location>
        <begin position="169"/>
        <end position="189"/>
    </location>
</feature>
<feature type="compositionally biased region" description="Basic and acidic residues" evidence="1">
    <location>
        <begin position="93"/>
        <end position="106"/>
    </location>
</feature>
<feature type="compositionally biased region" description="Pro residues" evidence="1">
    <location>
        <begin position="67"/>
        <end position="76"/>
    </location>
</feature>
<keyword evidence="2" id="KW-0812">Transmembrane</keyword>
<feature type="transmembrane region" description="Helical" evidence="2">
    <location>
        <begin position="346"/>
        <end position="365"/>
    </location>
</feature>
<dbReference type="EMBL" id="JAGINX010000001">
    <property type="protein sequence ID" value="MBP2317290.1"/>
    <property type="molecule type" value="Genomic_DNA"/>
</dbReference>
<feature type="region of interest" description="Disordered" evidence="1">
    <location>
        <begin position="121"/>
        <end position="163"/>
    </location>
</feature>
<dbReference type="RefSeq" id="WP_210047477.1">
    <property type="nucleotide sequence ID" value="NZ_JAGINX010000001.1"/>
</dbReference>
<feature type="transmembrane region" description="Helical" evidence="2">
    <location>
        <begin position="276"/>
        <end position="294"/>
    </location>
</feature>
<evidence type="ECO:0000256" key="1">
    <source>
        <dbReference type="SAM" id="MobiDB-lite"/>
    </source>
</evidence>
<evidence type="ECO:0000256" key="2">
    <source>
        <dbReference type="SAM" id="Phobius"/>
    </source>
</evidence>
<sequence>MSEKPTETSSSADESAPAEETSTDNTAAEAPDPRESSAPEETEAESTQILPPIDEADDDESADEPSLPSPPPPPPAPRERSARDARPLPWDPDAPRAGRVRPDADADRRREIILEKASAIEAATTVSPAPSPDEASDDEDDLYTYIPPYNLPSRDPDPPAQKSDLHRQIFVTVGAAASFAAMLWMFGAFGQQAILGGGALDVLVDGWYSGEQALLAPDASFFWLWPVVVSAIIAHTVFQWQSSQKSTPRQQRSGWRIGLASLLMLAWTAAVYLDLLTVAVLAALAMALALMDAVRQFNFHTARSSTERRLTDATAGLFAGWALVLAMSSFSVWLTALGIRIPGIPALLWALIGLLLCIWVGAFYAMTERGRITIALGLGWGMFWLIFPRLLSDLTSVGVAIGAAMGAFIVILATESRRHRINHAERRAAMGRPVEDII</sequence>
<evidence type="ECO:0000313" key="3">
    <source>
        <dbReference type="EMBL" id="MBP2317290.1"/>
    </source>
</evidence>
<feature type="compositionally biased region" description="Low complexity" evidence="1">
    <location>
        <begin position="7"/>
        <end position="20"/>
    </location>
</feature>
<reference evidence="3 4" key="1">
    <citation type="submission" date="2021-03" db="EMBL/GenBank/DDBJ databases">
        <title>Sequencing the genomes of 1000 actinobacteria strains.</title>
        <authorList>
            <person name="Klenk H.-P."/>
        </authorList>
    </citation>
    <scope>NUCLEOTIDE SEQUENCE [LARGE SCALE GENOMIC DNA]</scope>
    <source>
        <strain evidence="3 4">DSM 12544</strain>
    </source>
</reference>
<feature type="transmembrane region" description="Helical" evidence="2">
    <location>
        <begin position="222"/>
        <end position="241"/>
    </location>
</feature>
<feature type="transmembrane region" description="Helical" evidence="2">
    <location>
        <begin position="253"/>
        <end position="270"/>
    </location>
</feature>
<organism evidence="3 4">
    <name type="scientific">Nesterenkonia lacusekhoensis</name>
    <dbReference type="NCBI Taxonomy" id="150832"/>
    <lineage>
        <taxon>Bacteria</taxon>
        <taxon>Bacillati</taxon>
        <taxon>Actinomycetota</taxon>
        <taxon>Actinomycetes</taxon>
        <taxon>Micrococcales</taxon>
        <taxon>Micrococcaceae</taxon>
        <taxon>Nesterenkonia</taxon>
    </lineage>
</organism>
<feature type="region of interest" description="Disordered" evidence="1">
    <location>
        <begin position="1"/>
        <end position="106"/>
    </location>
</feature>
<comment type="caution">
    <text evidence="3">The sequence shown here is derived from an EMBL/GenBank/DDBJ whole genome shotgun (WGS) entry which is preliminary data.</text>
</comment>
<gene>
    <name evidence="3" type="ORF">JOF45_000309</name>
</gene>
<feature type="transmembrane region" description="Helical" evidence="2">
    <location>
        <begin position="372"/>
        <end position="391"/>
    </location>
</feature>
<dbReference type="Proteomes" id="UP001519331">
    <property type="component" value="Unassembled WGS sequence"/>
</dbReference>
<feature type="transmembrane region" description="Helical" evidence="2">
    <location>
        <begin position="315"/>
        <end position="334"/>
    </location>
</feature>